<keyword evidence="2" id="KW-1185">Reference proteome</keyword>
<evidence type="ECO:0000313" key="2">
    <source>
        <dbReference type="Proteomes" id="UP001165060"/>
    </source>
</evidence>
<comment type="caution">
    <text evidence="1">The sequence shown here is derived from an EMBL/GenBank/DDBJ whole genome shotgun (WGS) entry which is preliminary data.</text>
</comment>
<protein>
    <submittedName>
        <fullName evidence="1">Uncharacterized protein</fullName>
    </submittedName>
</protein>
<proteinExistence type="predicted"/>
<gene>
    <name evidence="1" type="ORF">TeGR_g10235</name>
</gene>
<sequence length="218" mass="23337">ISEREALIRLLQNLSELLSRKATLLDTLETCERHAPEVALLPPASQADFASHVGWVTENLKHASAQIIRGTAILRAVYAPIYAGVTPREANEKESIAAMKAIIDDGLAKAQERACVDEREKEAVALGAATVAGMWGDGGDEGVNAALVLMEQIKDVPADLQPVWLAALEDAVGAVVRASRGEEERGVAEQIEKATRAMKAELLVKYVAETKPAVTMSC</sequence>
<dbReference type="Proteomes" id="UP001165060">
    <property type="component" value="Unassembled WGS sequence"/>
</dbReference>
<feature type="non-terminal residue" evidence="1">
    <location>
        <position position="1"/>
    </location>
</feature>
<evidence type="ECO:0000313" key="1">
    <source>
        <dbReference type="EMBL" id="GMI23718.1"/>
    </source>
</evidence>
<dbReference type="EMBL" id="BRYB01003979">
    <property type="protein sequence ID" value="GMI23718.1"/>
    <property type="molecule type" value="Genomic_DNA"/>
</dbReference>
<name>A0ABQ6MCD0_9STRA</name>
<reference evidence="1 2" key="1">
    <citation type="journal article" date="2023" name="Commun. Biol.">
        <title>Genome analysis of Parmales, the sister group of diatoms, reveals the evolutionary specialization of diatoms from phago-mixotrophs to photoautotrophs.</title>
        <authorList>
            <person name="Ban H."/>
            <person name="Sato S."/>
            <person name="Yoshikawa S."/>
            <person name="Yamada K."/>
            <person name="Nakamura Y."/>
            <person name="Ichinomiya M."/>
            <person name="Sato N."/>
            <person name="Blanc-Mathieu R."/>
            <person name="Endo H."/>
            <person name="Kuwata A."/>
            <person name="Ogata H."/>
        </authorList>
    </citation>
    <scope>NUCLEOTIDE SEQUENCE [LARGE SCALE GENOMIC DNA]</scope>
</reference>
<organism evidence="1 2">
    <name type="scientific">Tetraparma gracilis</name>
    <dbReference type="NCBI Taxonomy" id="2962635"/>
    <lineage>
        <taxon>Eukaryota</taxon>
        <taxon>Sar</taxon>
        <taxon>Stramenopiles</taxon>
        <taxon>Ochrophyta</taxon>
        <taxon>Bolidophyceae</taxon>
        <taxon>Parmales</taxon>
        <taxon>Triparmaceae</taxon>
        <taxon>Tetraparma</taxon>
    </lineage>
</organism>
<accession>A0ABQ6MCD0</accession>